<evidence type="ECO:0000313" key="9">
    <source>
        <dbReference type="Proteomes" id="UP000019140"/>
    </source>
</evidence>
<feature type="binding site" evidence="6">
    <location>
        <position position="120"/>
    </location>
    <ligand>
        <name>Fe(3+)</name>
        <dbReference type="ChEBI" id="CHEBI:29034"/>
    </ligand>
</feature>
<evidence type="ECO:0000256" key="3">
    <source>
        <dbReference type="ARBA" id="ARBA00022723"/>
    </source>
</evidence>
<dbReference type="GO" id="GO:0018822">
    <property type="term" value="F:nitrile hydratase activity"/>
    <property type="evidence" value="ECO:0007669"/>
    <property type="project" value="UniProtKB-EC"/>
</dbReference>
<name>W4LBL2_9BACT</name>
<dbReference type="Proteomes" id="UP000019140">
    <property type="component" value="Unassembled WGS sequence"/>
</dbReference>
<sequence>MHDDHHGHGHHHDAHAPIEHAHEMGEHEKRIRAIQALLIEKGIVTGDELRRQEEIMDAISPALGAKVVARAWVDAGFKERLLTDAKTAITELGLNSDPMTTLVAVENREHLHNVVVCTLCSCYPRTLLGLPPAWYKSLEYRSRVVSEPRQVLQEFGLELDPEVEVRVYDSTADIRYVVIPERPVGTEEMTEAELAELVTRDSMIGVAKASAPVAL</sequence>
<organism evidence="8 9">
    <name type="scientific">Candidatus Entotheonella gemina</name>
    <dbReference type="NCBI Taxonomy" id="1429439"/>
    <lineage>
        <taxon>Bacteria</taxon>
        <taxon>Pseudomonadati</taxon>
        <taxon>Nitrospinota/Tectimicrobiota group</taxon>
        <taxon>Candidatus Tectimicrobiota</taxon>
        <taxon>Candidatus Entotheonellia</taxon>
        <taxon>Candidatus Entotheonellales</taxon>
        <taxon>Candidatus Entotheonellaceae</taxon>
        <taxon>Candidatus Entotheonella</taxon>
    </lineage>
</organism>
<gene>
    <name evidence="8" type="ORF">ETSY2_48075</name>
</gene>
<dbReference type="SUPFAM" id="SSF56209">
    <property type="entry name" value="Nitrile hydratase alpha chain"/>
    <property type="match status" value="1"/>
</dbReference>
<dbReference type="EMBL" id="AZHX01002311">
    <property type="protein sequence ID" value="ETW95483.1"/>
    <property type="molecule type" value="Genomic_DNA"/>
</dbReference>
<evidence type="ECO:0000256" key="6">
    <source>
        <dbReference type="PIRSR" id="PIRSR001426-1"/>
    </source>
</evidence>
<accession>W4LBL2</accession>
<evidence type="ECO:0000256" key="4">
    <source>
        <dbReference type="ARBA" id="ARBA00023239"/>
    </source>
</evidence>
<dbReference type="InterPro" id="IPR036648">
    <property type="entry name" value="CN_Hdrase_a/SCN_Hdrase_g_sf"/>
</dbReference>
<dbReference type="GO" id="GO:0046914">
    <property type="term" value="F:transition metal ion binding"/>
    <property type="evidence" value="ECO:0007669"/>
    <property type="project" value="InterPro"/>
</dbReference>
<comment type="catalytic activity">
    <reaction evidence="5">
        <text>an aliphatic primary amide = an aliphatic nitrile + H2O</text>
        <dbReference type="Rhea" id="RHEA:12673"/>
        <dbReference type="ChEBI" id="CHEBI:15377"/>
        <dbReference type="ChEBI" id="CHEBI:65285"/>
        <dbReference type="ChEBI" id="CHEBI:80291"/>
        <dbReference type="EC" id="4.2.1.84"/>
    </reaction>
</comment>
<dbReference type="PATRIC" id="fig|1429439.4.peg.7961"/>
<dbReference type="Gene3D" id="3.90.330.10">
    <property type="entry name" value="Nitrile hydratase alpha /Thiocyanate hydrolase gamma"/>
    <property type="match status" value="1"/>
</dbReference>
<dbReference type="PIRSF" id="PIRSF001426">
    <property type="entry name" value="NHase_alpha"/>
    <property type="match status" value="1"/>
</dbReference>
<keyword evidence="3 6" id="KW-0479">Metal-binding</keyword>
<keyword evidence="6" id="KW-0408">Iron</keyword>
<evidence type="ECO:0000256" key="1">
    <source>
        <dbReference type="ARBA" id="ARBA00009363"/>
    </source>
</evidence>
<dbReference type="Pfam" id="PF02979">
    <property type="entry name" value="NHase_alpha"/>
    <property type="match status" value="1"/>
</dbReference>
<evidence type="ECO:0000259" key="7">
    <source>
        <dbReference type="Pfam" id="PF02979"/>
    </source>
</evidence>
<dbReference type="InterPro" id="IPR023900">
    <property type="entry name" value="CN_Hdrtase_asu/SCN_Hdrlase_gsu"/>
</dbReference>
<feature type="binding site" evidence="6">
    <location>
        <position position="122"/>
    </location>
    <ligand>
        <name>Fe(3+)</name>
        <dbReference type="ChEBI" id="CHEBI:29034"/>
    </ligand>
</feature>
<feature type="domain" description="Nitrile hydratase alpha/Thiocyanate hydrolase gamma" evidence="7">
    <location>
        <begin position="27"/>
        <end position="207"/>
    </location>
</feature>
<dbReference type="HOGENOM" id="CLU_092054_0_0_7"/>
<keyword evidence="9" id="KW-1185">Reference proteome</keyword>
<dbReference type="InterPro" id="IPR018141">
    <property type="entry name" value="Nitrile_hydratase_asu"/>
</dbReference>
<evidence type="ECO:0000256" key="2">
    <source>
        <dbReference type="ARBA" id="ARBA00013079"/>
    </source>
</evidence>
<reference evidence="8 9" key="1">
    <citation type="journal article" date="2014" name="Nature">
        <title>An environmental bacterial taxon with a large and distinct metabolic repertoire.</title>
        <authorList>
            <person name="Wilson M.C."/>
            <person name="Mori T."/>
            <person name="Ruckert C."/>
            <person name="Uria A.R."/>
            <person name="Helf M.J."/>
            <person name="Takada K."/>
            <person name="Gernert C."/>
            <person name="Steffens U.A."/>
            <person name="Heycke N."/>
            <person name="Schmitt S."/>
            <person name="Rinke C."/>
            <person name="Helfrich E.J."/>
            <person name="Brachmann A.O."/>
            <person name="Gurgui C."/>
            <person name="Wakimoto T."/>
            <person name="Kracht M."/>
            <person name="Crusemann M."/>
            <person name="Hentschel U."/>
            <person name="Abe I."/>
            <person name="Matsunaga S."/>
            <person name="Kalinowski J."/>
            <person name="Takeyama H."/>
            <person name="Piel J."/>
        </authorList>
    </citation>
    <scope>NUCLEOTIDE SEQUENCE [LARGE SCALE GENOMIC DNA]</scope>
    <source>
        <strain evidence="9">TSY2</strain>
    </source>
</reference>
<comment type="similarity">
    <text evidence="1">Belongs to the nitrile hydratase subunit alpha family.</text>
</comment>
<dbReference type="AlphaFoldDB" id="W4LBL2"/>
<evidence type="ECO:0000256" key="5">
    <source>
        <dbReference type="ARBA" id="ARBA00044877"/>
    </source>
</evidence>
<dbReference type="EC" id="4.2.1.84" evidence="2"/>
<proteinExistence type="inferred from homology"/>
<dbReference type="InterPro" id="IPR004232">
    <property type="entry name" value="CN_Hdrtase_a/SCN_Hdrlase_g"/>
</dbReference>
<comment type="caution">
    <text evidence="8">The sequence shown here is derived from an EMBL/GenBank/DDBJ whole genome shotgun (WGS) entry which is preliminary data.</text>
</comment>
<dbReference type="NCBIfam" id="TIGR01323">
    <property type="entry name" value="nitrile_alph"/>
    <property type="match status" value="1"/>
</dbReference>
<keyword evidence="4" id="KW-0456">Lyase</keyword>
<feature type="binding site" evidence="6">
    <location>
        <position position="121"/>
    </location>
    <ligand>
        <name>Fe(3+)</name>
        <dbReference type="ChEBI" id="CHEBI:29034"/>
    </ligand>
</feature>
<feature type="binding site" evidence="6">
    <location>
        <position position="117"/>
    </location>
    <ligand>
        <name>Fe(3+)</name>
        <dbReference type="ChEBI" id="CHEBI:29034"/>
    </ligand>
</feature>
<protein>
    <recommendedName>
        <fullName evidence="2">nitrile hydratase</fullName>
        <ecNumber evidence="2">4.2.1.84</ecNumber>
    </recommendedName>
</protein>
<evidence type="ECO:0000313" key="8">
    <source>
        <dbReference type="EMBL" id="ETW95483.1"/>
    </source>
</evidence>